<reference evidence="2" key="1">
    <citation type="submission" date="2021-03" db="EMBL/GenBank/DDBJ databases">
        <title>Whole genome shotgun sequence of Actinoplanes consettensis NBRC 14913.</title>
        <authorList>
            <person name="Komaki H."/>
            <person name="Tamura T."/>
        </authorList>
    </citation>
    <scope>NUCLEOTIDE SEQUENCE</scope>
    <source>
        <strain evidence="2">NBRC 14913</strain>
    </source>
</reference>
<keyword evidence="3" id="KW-1185">Reference proteome</keyword>
<dbReference type="SUPFAM" id="SSF54427">
    <property type="entry name" value="NTF2-like"/>
    <property type="match status" value="1"/>
</dbReference>
<protein>
    <recommendedName>
        <fullName evidence="1">SnoaL-like domain-containing protein</fullName>
    </recommendedName>
</protein>
<dbReference type="RefSeq" id="WP_213002325.1">
    <property type="nucleotide sequence ID" value="NZ_BAAATW010000018.1"/>
</dbReference>
<sequence>MTSTIDLQNLDLTGDPDVQNDVFLAAFNSGDGAIFDSLYRDDAISNLSGGPLTGAERTAAIKAFLATGPTLKSTVKHAYSTSDTSLIIVDYDLVLSDEDGKRVRIQGTCTDVLRLGADGKWMMAIDRPVADSLPQPI</sequence>
<dbReference type="Proteomes" id="UP000680865">
    <property type="component" value="Unassembled WGS sequence"/>
</dbReference>
<dbReference type="AlphaFoldDB" id="A0A919T219"/>
<evidence type="ECO:0000259" key="1">
    <source>
        <dbReference type="Pfam" id="PF12680"/>
    </source>
</evidence>
<organism evidence="2 3">
    <name type="scientific">Winogradskya consettensis</name>
    <dbReference type="NCBI Taxonomy" id="113560"/>
    <lineage>
        <taxon>Bacteria</taxon>
        <taxon>Bacillati</taxon>
        <taxon>Actinomycetota</taxon>
        <taxon>Actinomycetes</taxon>
        <taxon>Micromonosporales</taxon>
        <taxon>Micromonosporaceae</taxon>
        <taxon>Winogradskya</taxon>
    </lineage>
</organism>
<accession>A0A919T219</accession>
<gene>
    <name evidence="2" type="ORF">Aco04nite_79330</name>
</gene>
<dbReference type="CDD" id="cd00531">
    <property type="entry name" value="NTF2_like"/>
    <property type="match status" value="1"/>
</dbReference>
<proteinExistence type="predicted"/>
<comment type="caution">
    <text evidence="2">The sequence shown here is derived from an EMBL/GenBank/DDBJ whole genome shotgun (WGS) entry which is preliminary data.</text>
</comment>
<name>A0A919T219_9ACTN</name>
<dbReference type="InterPro" id="IPR032710">
    <property type="entry name" value="NTF2-like_dom_sf"/>
</dbReference>
<dbReference type="EMBL" id="BOQP01000050">
    <property type="protein sequence ID" value="GIM81989.1"/>
    <property type="molecule type" value="Genomic_DNA"/>
</dbReference>
<evidence type="ECO:0000313" key="3">
    <source>
        <dbReference type="Proteomes" id="UP000680865"/>
    </source>
</evidence>
<dbReference type="InterPro" id="IPR037401">
    <property type="entry name" value="SnoaL-like"/>
</dbReference>
<dbReference type="Pfam" id="PF12680">
    <property type="entry name" value="SnoaL_2"/>
    <property type="match status" value="1"/>
</dbReference>
<evidence type="ECO:0000313" key="2">
    <source>
        <dbReference type="EMBL" id="GIM81989.1"/>
    </source>
</evidence>
<feature type="domain" description="SnoaL-like" evidence="1">
    <location>
        <begin position="23"/>
        <end position="121"/>
    </location>
</feature>
<dbReference type="Gene3D" id="3.10.450.50">
    <property type="match status" value="1"/>
</dbReference>